<dbReference type="Gene3D" id="3.20.20.370">
    <property type="entry name" value="Glycoside hydrolase/deacetylase"/>
    <property type="match status" value="1"/>
</dbReference>
<dbReference type="InterPro" id="IPR011330">
    <property type="entry name" value="Glyco_hydro/deAcase_b/a-brl"/>
</dbReference>
<dbReference type="STRING" id="1754192.A0A1Y1W8R2"/>
<gene>
    <name evidence="9" type="ORF">BCR32DRAFT_285998</name>
</gene>
<dbReference type="InterPro" id="IPR002509">
    <property type="entry name" value="NODB_dom"/>
</dbReference>
<accession>A0A1Y1W8R2</accession>
<dbReference type="EMBL" id="MCFG01000414">
    <property type="protein sequence ID" value="ORX69832.1"/>
    <property type="molecule type" value="Genomic_DNA"/>
</dbReference>
<evidence type="ECO:0000256" key="1">
    <source>
        <dbReference type="ARBA" id="ARBA00001941"/>
    </source>
</evidence>
<comment type="cofactor">
    <cofactor evidence="1">
        <name>Co(2+)</name>
        <dbReference type="ChEBI" id="CHEBI:48828"/>
    </cofactor>
</comment>
<evidence type="ECO:0000256" key="4">
    <source>
        <dbReference type="ARBA" id="ARBA00022801"/>
    </source>
</evidence>
<evidence type="ECO:0000256" key="5">
    <source>
        <dbReference type="ARBA" id="ARBA00023277"/>
    </source>
</evidence>
<protein>
    <submittedName>
        <fullName evidence="9">Glycoside hydrolase/deacetylase</fullName>
    </submittedName>
</protein>
<keyword evidence="2" id="KW-0479">Metal-binding</keyword>
<proteinExistence type="predicted"/>
<sequence>MVKLNIKLLSILATTTSLIQCTQIHSCKVDGTLALTFDDGPTKYTNELIDTLNKYGVKATFFINAHNYFPYADENPSVQNIIKKAYQSGHQIASHTYGHVIENDIPTMKKSFEKMDKFVKSIIGVTPKYFRAPGNNCDANCANTIENMGYIIVKYDVNSLDWKATTSADPISNLKQAFNQNKKNYLVYMHDSKSHTVQETVPWIINSGMLKNYKFVTVAECLGDKSYGYKEGLSSPSNNPIINNNNNNNPFNSNNNNNSNNNSNINSNINNNGIIATSLPMTATTTNTIAPINTIIPVNNTTNIHPVIESDLATLPYDNSSKANTQQVDIDSSSIKQYNNAIIMIIASLTIFIINLI</sequence>
<evidence type="ECO:0000259" key="8">
    <source>
        <dbReference type="PROSITE" id="PS51677"/>
    </source>
</evidence>
<evidence type="ECO:0000256" key="3">
    <source>
        <dbReference type="ARBA" id="ARBA00022729"/>
    </source>
</evidence>
<evidence type="ECO:0000313" key="9">
    <source>
        <dbReference type="EMBL" id="ORX69832.1"/>
    </source>
</evidence>
<feature type="domain" description="NodB homology" evidence="8">
    <location>
        <begin position="31"/>
        <end position="216"/>
    </location>
</feature>
<organism evidence="9 10">
    <name type="scientific">Anaeromyces robustus</name>
    <dbReference type="NCBI Taxonomy" id="1754192"/>
    <lineage>
        <taxon>Eukaryota</taxon>
        <taxon>Fungi</taxon>
        <taxon>Fungi incertae sedis</taxon>
        <taxon>Chytridiomycota</taxon>
        <taxon>Chytridiomycota incertae sedis</taxon>
        <taxon>Neocallimastigomycetes</taxon>
        <taxon>Neocallimastigales</taxon>
        <taxon>Neocallimastigaceae</taxon>
        <taxon>Anaeromyces</taxon>
    </lineage>
</organism>
<keyword evidence="3 7" id="KW-0732">Signal</keyword>
<dbReference type="AlphaFoldDB" id="A0A1Y1W8R2"/>
<reference evidence="9 10" key="1">
    <citation type="submission" date="2016-08" db="EMBL/GenBank/DDBJ databases">
        <title>A Parts List for Fungal Cellulosomes Revealed by Comparative Genomics.</title>
        <authorList>
            <consortium name="DOE Joint Genome Institute"/>
            <person name="Haitjema C.H."/>
            <person name="Gilmore S.P."/>
            <person name="Henske J.K."/>
            <person name="Solomon K.V."/>
            <person name="De Groot R."/>
            <person name="Kuo A."/>
            <person name="Mondo S.J."/>
            <person name="Salamov A.A."/>
            <person name="Labutti K."/>
            <person name="Zhao Z."/>
            <person name="Chiniquy J."/>
            <person name="Barry K."/>
            <person name="Brewer H.M."/>
            <person name="Purvine S.O."/>
            <person name="Wright A.T."/>
            <person name="Boxma B."/>
            <person name="Van Alen T."/>
            <person name="Hackstein J.H."/>
            <person name="Baker S.E."/>
            <person name="Grigoriev I.V."/>
            <person name="O'Malley M.A."/>
        </authorList>
    </citation>
    <scope>NUCLEOTIDE SEQUENCE [LARGE SCALE GENOMIC DNA]</scope>
    <source>
        <strain evidence="9 10">S4</strain>
    </source>
</reference>
<dbReference type="SUPFAM" id="SSF88713">
    <property type="entry name" value="Glycoside hydrolase/deacetylase"/>
    <property type="match status" value="1"/>
</dbReference>
<feature type="signal peptide" evidence="7">
    <location>
        <begin position="1"/>
        <end position="21"/>
    </location>
</feature>
<dbReference type="GO" id="GO:0005975">
    <property type="term" value="P:carbohydrate metabolic process"/>
    <property type="evidence" value="ECO:0007669"/>
    <property type="project" value="InterPro"/>
</dbReference>
<dbReference type="PROSITE" id="PS51677">
    <property type="entry name" value="NODB"/>
    <property type="match status" value="1"/>
</dbReference>
<keyword evidence="4 9" id="KW-0378">Hydrolase</keyword>
<dbReference type="GO" id="GO:0046872">
    <property type="term" value="F:metal ion binding"/>
    <property type="evidence" value="ECO:0007669"/>
    <property type="project" value="UniProtKB-KW"/>
</dbReference>
<evidence type="ECO:0000256" key="7">
    <source>
        <dbReference type="SAM" id="SignalP"/>
    </source>
</evidence>
<dbReference type="OrthoDB" id="5547340at2759"/>
<dbReference type="Pfam" id="PF01522">
    <property type="entry name" value="Polysacc_deac_1"/>
    <property type="match status" value="1"/>
</dbReference>
<dbReference type="GO" id="GO:0016810">
    <property type="term" value="F:hydrolase activity, acting on carbon-nitrogen (but not peptide) bonds"/>
    <property type="evidence" value="ECO:0007669"/>
    <property type="project" value="InterPro"/>
</dbReference>
<feature type="chain" id="PRO_5012463281" evidence="7">
    <location>
        <begin position="22"/>
        <end position="357"/>
    </location>
</feature>
<evidence type="ECO:0000256" key="6">
    <source>
        <dbReference type="SAM" id="MobiDB-lite"/>
    </source>
</evidence>
<keyword evidence="5" id="KW-0119">Carbohydrate metabolism</keyword>
<comment type="caution">
    <text evidence="9">The sequence shown here is derived from an EMBL/GenBank/DDBJ whole genome shotgun (WGS) entry which is preliminary data.</text>
</comment>
<name>A0A1Y1W8R2_9FUNG</name>
<evidence type="ECO:0000313" key="10">
    <source>
        <dbReference type="Proteomes" id="UP000193944"/>
    </source>
</evidence>
<feature type="region of interest" description="Disordered" evidence="6">
    <location>
        <begin position="238"/>
        <end position="264"/>
    </location>
</feature>
<evidence type="ECO:0000256" key="2">
    <source>
        <dbReference type="ARBA" id="ARBA00022723"/>
    </source>
</evidence>
<dbReference type="Proteomes" id="UP000193944">
    <property type="component" value="Unassembled WGS sequence"/>
</dbReference>
<dbReference type="PANTHER" id="PTHR46471:SF9">
    <property type="entry name" value="CHITIN DEACETYLASE"/>
    <property type="match status" value="1"/>
</dbReference>
<dbReference type="PANTHER" id="PTHR46471">
    <property type="entry name" value="CHITIN DEACETYLASE"/>
    <property type="match status" value="1"/>
</dbReference>
<reference evidence="9 10" key="2">
    <citation type="submission" date="2016-08" db="EMBL/GenBank/DDBJ databases">
        <title>Pervasive Adenine N6-methylation of Active Genes in Fungi.</title>
        <authorList>
            <consortium name="DOE Joint Genome Institute"/>
            <person name="Mondo S.J."/>
            <person name="Dannebaum R.O."/>
            <person name="Kuo R.C."/>
            <person name="Labutti K."/>
            <person name="Haridas S."/>
            <person name="Kuo A."/>
            <person name="Salamov A."/>
            <person name="Ahrendt S.R."/>
            <person name="Lipzen A."/>
            <person name="Sullivan W."/>
            <person name="Andreopoulos W.B."/>
            <person name="Clum A."/>
            <person name="Lindquist E."/>
            <person name="Daum C."/>
            <person name="Ramamoorthy G.K."/>
            <person name="Gryganskyi A."/>
            <person name="Culley D."/>
            <person name="Magnuson J.K."/>
            <person name="James T.Y."/>
            <person name="O'Malley M.A."/>
            <person name="Stajich J.E."/>
            <person name="Spatafora J.W."/>
            <person name="Visel A."/>
            <person name="Grigoriev I.V."/>
        </authorList>
    </citation>
    <scope>NUCLEOTIDE SEQUENCE [LARGE SCALE GENOMIC DNA]</scope>
    <source>
        <strain evidence="9 10">S4</strain>
    </source>
</reference>
<keyword evidence="10" id="KW-1185">Reference proteome</keyword>